<accession>A0ABN4V123</accession>
<name>A0ABN4V123_9BACT</name>
<evidence type="ECO:0000313" key="1">
    <source>
        <dbReference type="EMBL" id="APT74887.1"/>
    </source>
</evidence>
<reference evidence="1 2" key="1">
    <citation type="submission" date="2014-02" db="EMBL/GenBank/DDBJ databases">
        <title>Diversity of Thermotogales isolates from hydrothermal vents.</title>
        <authorList>
            <person name="Haverkamp T.H.A."/>
            <person name="Lossouarn J."/>
            <person name="Geslin C."/>
            <person name="Nesbo C.L."/>
        </authorList>
    </citation>
    <scope>NUCLEOTIDE SEQUENCE [LARGE SCALE GENOMIC DNA]</scope>
    <source>
        <strain evidence="1 2">431</strain>
    </source>
</reference>
<gene>
    <name evidence="1" type="ORF">BW47_05935</name>
</gene>
<dbReference type="EMBL" id="CP007389">
    <property type="protein sequence ID" value="APT74887.1"/>
    <property type="molecule type" value="Genomic_DNA"/>
</dbReference>
<proteinExistence type="predicted"/>
<sequence>MTNKVKSENKKIEKLLKKHNPIYILSYIACFFNFDLNANKVYLLLKEKPILYNRSLFYIQINLFICDKIR</sequence>
<evidence type="ECO:0000313" key="2">
    <source>
        <dbReference type="Proteomes" id="UP000185490"/>
    </source>
</evidence>
<dbReference type="Proteomes" id="UP000185490">
    <property type="component" value="Chromosome"/>
</dbReference>
<organism evidence="1 2">
    <name type="scientific">Thermosipho melanesiensis</name>
    <dbReference type="NCBI Taxonomy" id="46541"/>
    <lineage>
        <taxon>Bacteria</taxon>
        <taxon>Thermotogati</taxon>
        <taxon>Thermotogota</taxon>
        <taxon>Thermotogae</taxon>
        <taxon>Thermotogales</taxon>
        <taxon>Fervidobacteriaceae</taxon>
        <taxon>Thermosipho</taxon>
    </lineage>
</organism>
<protein>
    <submittedName>
        <fullName evidence="1">Uncharacterized protein</fullName>
    </submittedName>
</protein>
<keyword evidence="2" id="KW-1185">Reference proteome</keyword>